<sequence>MLCDHLHTCKFLAVHQLYFRPVANYYNNNANIIASYGLYGSPTKSYYTPSSYVNNYWPTLVYGNVHQVIANLPILPAIPVSTHIPGQEIITKIFSLFVIQ</sequence>
<name>A0A915D444_9BILA</name>
<organism evidence="1 2">
    <name type="scientific">Ditylenchus dipsaci</name>
    <dbReference type="NCBI Taxonomy" id="166011"/>
    <lineage>
        <taxon>Eukaryota</taxon>
        <taxon>Metazoa</taxon>
        <taxon>Ecdysozoa</taxon>
        <taxon>Nematoda</taxon>
        <taxon>Chromadorea</taxon>
        <taxon>Rhabditida</taxon>
        <taxon>Tylenchina</taxon>
        <taxon>Tylenchomorpha</taxon>
        <taxon>Sphaerularioidea</taxon>
        <taxon>Anguinidae</taxon>
        <taxon>Anguininae</taxon>
        <taxon>Ditylenchus</taxon>
    </lineage>
</organism>
<protein>
    <submittedName>
        <fullName evidence="2">Uncharacterized protein</fullName>
    </submittedName>
</protein>
<evidence type="ECO:0000313" key="1">
    <source>
        <dbReference type="Proteomes" id="UP000887574"/>
    </source>
</evidence>
<dbReference type="AlphaFoldDB" id="A0A915D444"/>
<reference evidence="2" key="1">
    <citation type="submission" date="2022-11" db="UniProtKB">
        <authorList>
            <consortium name="WormBaseParasite"/>
        </authorList>
    </citation>
    <scope>IDENTIFICATION</scope>
</reference>
<proteinExistence type="predicted"/>
<dbReference type="Proteomes" id="UP000887574">
    <property type="component" value="Unplaced"/>
</dbReference>
<dbReference type="WBParaSite" id="jg15712">
    <property type="protein sequence ID" value="jg15712"/>
    <property type="gene ID" value="jg15712"/>
</dbReference>
<accession>A0A915D444</accession>
<keyword evidence="1" id="KW-1185">Reference proteome</keyword>
<evidence type="ECO:0000313" key="2">
    <source>
        <dbReference type="WBParaSite" id="jg15712"/>
    </source>
</evidence>